<proteinExistence type="predicted"/>
<name>A0ABP5MHQ0_9MICO</name>
<evidence type="ECO:0000256" key="1">
    <source>
        <dbReference type="SAM" id="MobiDB-lite"/>
    </source>
</evidence>
<evidence type="ECO:0000313" key="3">
    <source>
        <dbReference type="Proteomes" id="UP001501599"/>
    </source>
</evidence>
<reference evidence="3" key="1">
    <citation type="journal article" date="2019" name="Int. J. Syst. Evol. Microbiol.">
        <title>The Global Catalogue of Microorganisms (GCM) 10K type strain sequencing project: providing services to taxonomists for standard genome sequencing and annotation.</title>
        <authorList>
            <consortium name="The Broad Institute Genomics Platform"/>
            <consortium name="The Broad Institute Genome Sequencing Center for Infectious Disease"/>
            <person name="Wu L."/>
            <person name="Ma J."/>
        </authorList>
    </citation>
    <scope>NUCLEOTIDE SEQUENCE [LARGE SCALE GENOMIC DNA]</scope>
    <source>
        <strain evidence="3">JCM 16026</strain>
    </source>
</reference>
<dbReference type="Proteomes" id="UP001501599">
    <property type="component" value="Unassembled WGS sequence"/>
</dbReference>
<comment type="caution">
    <text evidence="2">The sequence shown here is derived from an EMBL/GenBank/DDBJ whole genome shotgun (WGS) entry which is preliminary data.</text>
</comment>
<dbReference type="EMBL" id="BAAAQT010000005">
    <property type="protein sequence ID" value="GAA2173113.1"/>
    <property type="molecule type" value="Genomic_DNA"/>
</dbReference>
<feature type="region of interest" description="Disordered" evidence="1">
    <location>
        <begin position="1"/>
        <end position="36"/>
    </location>
</feature>
<protein>
    <submittedName>
        <fullName evidence="2">Uncharacterized protein</fullName>
    </submittedName>
</protein>
<evidence type="ECO:0000313" key="2">
    <source>
        <dbReference type="EMBL" id="GAA2173113.1"/>
    </source>
</evidence>
<keyword evidence="3" id="KW-1185">Reference proteome</keyword>
<organism evidence="2 3">
    <name type="scientific">Agrococcus versicolor</name>
    <dbReference type="NCBI Taxonomy" id="501482"/>
    <lineage>
        <taxon>Bacteria</taxon>
        <taxon>Bacillati</taxon>
        <taxon>Actinomycetota</taxon>
        <taxon>Actinomycetes</taxon>
        <taxon>Micrococcales</taxon>
        <taxon>Microbacteriaceae</taxon>
        <taxon>Agrococcus</taxon>
    </lineage>
</organism>
<sequence>MATSWHASPRAEVAPQPTPHEQHARRSAYAHRMSPYLPGSRGTQPCPNCGGAVAQSDRYPSYLCLECEARAVDANGARVAGSNASFGGGFVLHWPDGEHEPLPCISALVWVDGREWDYSEARFGGVLITPARKR</sequence>
<accession>A0ABP5MHQ0</accession>
<gene>
    <name evidence="2" type="ORF">GCM10009846_13730</name>
</gene>